<feature type="compositionally biased region" description="Pro residues" evidence="1">
    <location>
        <begin position="324"/>
        <end position="333"/>
    </location>
</feature>
<feature type="compositionally biased region" description="Polar residues" evidence="1">
    <location>
        <begin position="440"/>
        <end position="477"/>
    </location>
</feature>
<evidence type="ECO:0000313" key="3">
    <source>
        <dbReference type="Proteomes" id="UP001281761"/>
    </source>
</evidence>
<reference evidence="2 3" key="1">
    <citation type="journal article" date="2022" name="bioRxiv">
        <title>Genomics of Preaxostyla Flagellates Illuminates Evolutionary Transitions and the Path Towards Mitochondrial Loss.</title>
        <authorList>
            <person name="Novak L.V.F."/>
            <person name="Treitli S.C."/>
            <person name="Pyrih J."/>
            <person name="Halakuc P."/>
            <person name="Pipaliya S.V."/>
            <person name="Vacek V."/>
            <person name="Brzon O."/>
            <person name="Soukal P."/>
            <person name="Eme L."/>
            <person name="Dacks J.B."/>
            <person name="Karnkowska A."/>
            <person name="Elias M."/>
            <person name="Hampl V."/>
        </authorList>
    </citation>
    <scope>NUCLEOTIDE SEQUENCE [LARGE SCALE GENOMIC DNA]</scope>
    <source>
        <strain evidence="2">NAU3</strain>
        <tissue evidence="2">Gut</tissue>
    </source>
</reference>
<comment type="caution">
    <text evidence="2">The sequence shown here is derived from an EMBL/GenBank/DDBJ whole genome shotgun (WGS) entry which is preliminary data.</text>
</comment>
<protein>
    <submittedName>
        <fullName evidence="2">Uncharacterized protein</fullName>
    </submittedName>
</protein>
<feature type="compositionally biased region" description="Low complexity" evidence="1">
    <location>
        <begin position="313"/>
        <end position="323"/>
    </location>
</feature>
<keyword evidence="3" id="KW-1185">Reference proteome</keyword>
<evidence type="ECO:0000313" key="2">
    <source>
        <dbReference type="EMBL" id="KAK2947401.1"/>
    </source>
</evidence>
<organism evidence="2 3">
    <name type="scientific">Blattamonas nauphoetae</name>
    <dbReference type="NCBI Taxonomy" id="2049346"/>
    <lineage>
        <taxon>Eukaryota</taxon>
        <taxon>Metamonada</taxon>
        <taxon>Preaxostyla</taxon>
        <taxon>Oxymonadida</taxon>
        <taxon>Blattamonas</taxon>
    </lineage>
</organism>
<feature type="compositionally biased region" description="Pro residues" evidence="1">
    <location>
        <begin position="280"/>
        <end position="289"/>
    </location>
</feature>
<dbReference type="Proteomes" id="UP001281761">
    <property type="component" value="Unassembled WGS sequence"/>
</dbReference>
<name>A0ABQ9X6J7_9EUKA</name>
<evidence type="ECO:0000256" key="1">
    <source>
        <dbReference type="SAM" id="MobiDB-lite"/>
    </source>
</evidence>
<proteinExistence type="predicted"/>
<feature type="compositionally biased region" description="Polar residues" evidence="1">
    <location>
        <begin position="224"/>
        <end position="257"/>
    </location>
</feature>
<feature type="region of interest" description="Disordered" evidence="1">
    <location>
        <begin position="224"/>
        <end position="479"/>
    </location>
</feature>
<feature type="compositionally biased region" description="Polar residues" evidence="1">
    <location>
        <begin position="293"/>
        <end position="303"/>
    </location>
</feature>
<feature type="compositionally biased region" description="Low complexity" evidence="1">
    <location>
        <begin position="380"/>
        <end position="407"/>
    </location>
</feature>
<dbReference type="EMBL" id="JARBJD010000202">
    <property type="protein sequence ID" value="KAK2947401.1"/>
    <property type="molecule type" value="Genomic_DNA"/>
</dbReference>
<gene>
    <name evidence="2" type="ORF">BLNAU_17647</name>
</gene>
<feature type="compositionally biased region" description="Polar residues" evidence="1">
    <location>
        <begin position="408"/>
        <end position="432"/>
    </location>
</feature>
<feature type="compositionally biased region" description="Pro residues" evidence="1">
    <location>
        <begin position="355"/>
        <end position="372"/>
    </location>
</feature>
<feature type="compositionally biased region" description="Polar residues" evidence="1">
    <location>
        <begin position="336"/>
        <end position="351"/>
    </location>
</feature>
<sequence length="566" mass="63225">MEQISFTFQEFVRQVPSDIPKFLKKIFDDQWKGKEVTWRATLVKIERPIYKCLVAPFPNATSFNVSWIESDRPYSQITSPIGSEIIISGSLDDFDPTSFMITVKGSQQPQLQPSYLSLHQIYQTCGPDVPGLLRVLETEFWNRINLSLVGTLTQEGNQSIFIPTSKITTNRILFDFPPDLLHHRSQLQSGQTAEFLVGHIPHQHPNEYKFAVVSVLQVFPSEFSGNPPQTQMQKSAPFPNQHNTQSHQYLANPQYSRGPSPYTVYTSVPSQSPSSFPAPSSQPPIPPYQPQSILTSYPQTITSAGGLPDQQIPPHMTQQNQTQPNPPSHPSNPSPGNFSTIQQYHQRSSIGGPSPYQPNAPPQMAANPPPHSTQPLSAASLQQGSHPGQQQSHQPSSSYPQPSSLPSHAQQNQSPYPNTFNTNQVTSPNTSAAPPGHQQPAFNPSNMHQQSPAARQPQMGMSPTPAQNMPPAQQDQPAQRIKRLTDLELETNGYLCPLTLKVIKHAAYIGNVKNKWYEKEDLVKFVSQNKMNPETFDICNETDIVDDPEHQKLIDEYFEAHPDQRK</sequence>
<accession>A0ABQ9X6J7</accession>
<feature type="compositionally biased region" description="Low complexity" evidence="1">
    <location>
        <begin position="267"/>
        <end position="279"/>
    </location>
</feature>